<dbReference type="AlphaFoldDB" id="M2Q5F8"/>
<name>M2Q5F8_9PSEU</name>
<accession>M2Q5F8</accession>
<reference evidence="1 2" key="1">
    <citation type="submission" date="2012-10" db="EMBL/GenBank/DDBJ databases">
        <title>Genome assembly of Amycolatopsis azurea DSM 43854.</title>
        <authorList>
            <person name="Khatri I."/>
            <person name="Kaur I."/>
            <person name="Subramanian S."/>
            <person name="Mayilraj S."/>
        </authorList>
    </citation>
    <scope>NUCLEOTIDE SEQUENCE [LARGE SCALE GENOMIC DNA]</scope>
    <source>
        <strain evidence="1 2">DSM 43854</strain>
    </source>
</reference>
<gene>
    <name evidence="1" type="ORF">C791_2227</name>
</gene>
<protein>
    <submittedName>
        <fullName evidence="1">Uncharacterized protein</fullName>
    </submittedName>
</protein>
<evidence type="ECO:0000313" key="1">
    <source>
        <dbReference type="EMBL" id="EMD27215.1"/>
    </source>
</evidence>
<dbReference type="RefSeq" id="WP_005155538.1">
    <property type="nucleotide sequence ID" value="NZ_ANMG01000023.1"/>
</dbReference>
<evidence type="ECO:0000313" key="2">
    <source>
        <dbReference type="Proteomes" id="UP000014137"/>
    </source>
</evidence>
<dbReference type="PATRIC" id="fig|1238180.3.peg.2825"/>
<sequence>MSEEQDATVIELPQSEWYGVPDELLDEGAVYDWDSPGGCG</sequence>
<dbReference type="Proteomes" id="UP000014137">
    <property type="component" value="Unassembled WGS sequence"/>
</dbReference>
<organism evidence="1 2">
    <name type="scientific">Amycolatopsis azurea DSM 43854</name>
    <dbReference type="NCBI Taxonomy" id="1238180"/>
    <lineage>
        <taxon>Bacteria</taxon>
        <taxon>Bacillati</taxon>
        <taxon>Actinomycetota</taxon>
        <taxon>Actinomycetes</taxon>
        <taxon>Pseudonocardiales</taxon>
        <taxon>Pseudonocardiaceae</taxon>
        <taxon>Amycolatopsis</taxon>
    </lineage>
</organism>
<dbReference type="EMBL" id="ANMG01000023">
    <property type="protein sequence ID" value="EMD27215.1"/>
    <property type="molecule type" value="Genomic_DNA"/>
</dbReference>
<proteinExistence type="predicted"/>
<comment type="caution">
    <text evidence="1">The sequence shown here is derived from an EMBL/GenBank/DDBJ whole genome shotgun (WGS) entry which is preliminary data.</text>
</comment>